<protein>
    <submittedName>
        <fullName evidence="1">Uncharacterized protein</fullName>
    </submittedName>
</protein>
<dbReference type="Proteomes" id="UP001283361">
    <property type="component" value="Unassembled WGS sequence"/>
</dbReference>
<name>A0AAE1D6B6_9GAST</name>
<evidence type="ECO:0000313" key="2">
    <source>
        <dbReference type="Proteomes" id="UP001283361"/>
    </source>
</evidence>
<dbReference type="EMBL" id="JAWDGP010005185">
    <property type="protein sequence ID" value="KAK3758927.1"/>
    <property type="molecule type" value="Genomic_DNA"/>
</dbReference>
<keyword evidence="2" id="KW-1185">Reference proteome</keyword>
<accession>A0AAE1D6B6</accession>
<organism evidence="1 2">
    <name type="scientific">Elysia crispata</name>
    <name type="common">lettuce slug</name>
    <dbReference type="NCBI Taxonomy" id="231223"/>
    <lineage>
        <taxon>Eukaryota</taxon>
        <taxon>Metazoa</taxon>
        <taxon>Spiralia</taxon>
        <taxon>Lophotrochozoa</taxon>
        <taxon>Mollusca</taxon>
        <taxon>Gastropoda</taxon>
        <taxon>Heterobranchia</taxon>
        <taxon>Euthyneura</taxon>
        <taxon>Panpulmonata</taxon>
        <taxon>Sacoglossa</taxon>
        <taxon>Placobranchoidea</taxon>
        <taxon>Plakobranchidae</taxon>
        <taxon>Elysia</taxon>
    </lineage>
</organism>
<reference evidence="1" key="1">
    <citation type="journal article" date="2023" name="G3 (Bethesda)">
        <title>A reference genome for the long-term kleptoplast-retaining sea slug Elysia crispata morphotype clarki.</title>
        <authorList>
            <person name="Eastman K.E."/>
            <person name="Pendleton A.L."/>
            <person name="Shaikh M.A."/>
            <person name="Suttiyut T."/>
            <person name="Ogas R."/>
            <person name="Tomko P."/>
            <person name="Gavelis G."/>
            <person name="Widhalm J.R."/>
            <person name="Wisecaver J.H."/>
        </authorList>
    </citation>
    <scope>NUCLEOTIDE SEQUENCE</scope>
    <source>
        <strain evidence="1">ECLA1</strain>
    </source>
</reference>
<evidence type="ECO:0000313" key="1">
    <source>
        <dbReference type="EMBL" id="KAK3758927.1"/>
    </source>
</evidence>
<gene>
    <name evidence="1" type="ORF">RRG08_016007</name>
</gene>
<sequence>MFPCRTYPVATVNSYTACFPSAPTPSLQLTLTPHVSLPHLSRRYSQLLHRMFPFRTDSIATVNSYTVCFPAAPIPSLQFLHRMFPCRTDPVATVNSYTACFPAAPIPSLQLTLTPHVSLPHRSRHYSVTVNIQFLRVIQGASEIFEPALSKQAAPTRVPVDLGDQLIKFAHLHRADQYLGHIDLEKPFYTPKNFSRLAQNARPPYREDALARSDKLCLASGRFTPDQSKSLGLAVQSGKLANLSPSVARSPGIVPVRTIPGRAESPRGFPSTSYQEKPKSELSAHPLPCLELKCTVYACLIPIIGEANLIVYTHWAMYQQYVGTPSVSFVSLELAMCQFPERHQYVGTPSVSFVSLPRELAMCQYPECQHCIVIQRVSNVSVPECQHCIGTQRVSNVSVPRMSALYRYPESSQCVSFPSATNMSLPRMSALYRYSES</sequence>
<proteinExistence type="predicted"/>
<comment type="caution">
    <text evidence="1">The sequence shown here is derived from an EMBL/GenBank/DDBJ whole genome shotgun (WGS) entry which is preliminary data.</text>
</comment>
<dbReference type="AlphaFoldDB" id="A0AAE1D6B6"/>